<reference evidence="3 4" key="1">
    <citation type="submission" date="2013-03" db="EMBL/GenBank/DDBJ databases">
        <title>The Genome Sequence of Cladophialophora carrionii CBS 160.54.</title>
        <authorList>
            <consortium name="The Broad Institute Genomics Platform"/>
            <person name="Cuomo C."/>
            <person name="de Hoog S."/>
            <person name="Gorbushina A."/>
            <person name="Walker B."/>
            <person name="Young S.K."/>
            <person name="Zeng Q."/>
            <person name="Gargeya S."/>
            <person name="Fitzgerald M."/>
            <person name="Haas B."/>
            <person name="Abouelleil A."/>
            <person name="Allen A.W."/>
            <person name="Alvarado L."/>
            <person name="Arachchi H.M."/>
            <person name="Berlin A.M."/>
            <person name="Chapman S.B."/>
            <person name="Gainer-Dewar J."/>
            <person name="Goldberg J."/>
            <person name="Griggs A."/>
            <person name="Gujja S."/>
            <person name="Hansen M."/>
            <person name="Howarth C."/>
            <person name="Imamovic A."/>
            <person name="Ireland A."/>
            <person name="Larimer J."/>
            <person name="McCowan C."/>
            <person name="Murphy C."/>
            <person name="Pearson M."/>
            <person name="Poon T.W."/>
            <person name="Priest M."/>
            <person name="Roberts A."/>
            <person name="Saif S."/>
            <person name="Shea T."/>
            <person name="Sisk P."/>
            <person name="Sykes S."/>
            <person name="Wortman J."/>
            <person name="Nusbaum C."/>
            <person name="Birren B."/>
        </authorList>
    </citation>
    <scope>NUCLEOTIDE SEQUENCE [LARGE SCALE GENOMIC DNA]</scope>
    <source>
        <strain evidence="3 4">CBS 160.54</strain>
    </source>
</reference>
<dbReference type="GeneID" id="19982905"/>
<protein>
    <recommendedName>
        <fullName evidence="2">Clr5 domain-containing protein</fullName>
    </recommendedName>
</protein>
<evidence type="ECO:0000313" key="3">
    <source>
        <dbReference type="EMBL" id="ETI25042.1"/>
    </source>
</evidence>
<dbReference type="HOGENOM" id="CLU_1834948_0_0_1"/>
<dbReference type="AlphaFoldDB" id="V9DGD9"/>
<dbReference type="OrthoDB" id="4156601at2759"/>
<proteinExistence type="predicted"/>
<dbReference type="Pfam" id="PF14420">
    <property type="entry name" value="Clr5"/>
    <property type="match status" value="1"/>
</dbReference>
<evidence type="ECO:0000259" key="2">
    <source>
        <dbReference type="Pfam" id="PF14420"/>
    </source>
</evidence>
<dbReference type="VEuPathDB" id="FungiDB:G647_04412"/>
<evidence type="ECO:0000313" key="4">
    <source>
        <dbReference type="Proteomes" id="UP000030678"/>
    </source>
</evidence>
<evidence type="ECO:0000256" key="1">
    <source>
        <dbReference type="SAM" id="MobiDB-lite"/>
    </source>
</evidence>
<dbReference type="PANTHER" id="PTHR38788:SF3">
    <property type="entry name" value="CLR5 DOMAIN-CONTAINING PROTEIN"/>
    <property type="match status" value="1"/>
</dbReference>
<accession>V9DGD9</accession>
<dbReference type="RefSeq" id="XP_008726978.1">
    <property type="nucleotide sequence ID" value="XM_008728756.1"/>
</dbReference>
<dbReference type="EMBL" id="KB822704">
    <property type="protein sequence ID" value="ETI25042.1"/>
    <property type="molecule type" value="Genomic_DNA"/>
</dbReference>
<dbReference type="InterPro" id="IPR025676">
    <property type="entry name" value="Clr5_dom"/>
</dbReference>
<dbReference type="PANTHER" id="PTHR38788">
    <property type="entry name" value="CLR5 DOMAIN-CONTAINING PROTEIN"/>
    <property type="match status" value="1"/>
</dbReference>
<sequence>MSDNGDMEQSRPSRKAPAARQWEEARPKIRDLYIIQNLNLSETMAEMEKGGFSASEELYKEQLKRWEMGKNAKRQDWLAWAKLYLEKRAITNSSEIYIQIHNKIRRIQELRRESIPRLLPLHPSSKHQRVDAQNIRPYCP</sequence>
<feature type="region of interest" description="Disordered" evidence="1">
    <location>
        <begin position="1"/>
        <end position="23"/>
    </location>
</feature>
<feature type="domain" description="Clr5" evidence="2">
    <location>
        <begin position="20"/>
        <end position="70"/>
    </location>
</feature>
<name>V9DGD9_9EURO</name>
<gene>
    <name evidence="3" type="ORF">G647_04412</name>
</gene>
<dbReference type="Proteomes" id="UP000030678">
    <property type="component" value="Unassembled WGS sequence"/>
</dbReference>
<organism evidence="3 4">
    <name type="scientific">Cladophialophora carrionii CBS 160.54</name>
    <dbReference type="NCBI Taxonomy" id="1279043"/>
    <lineage>
        <taxon>Eukaryota</taxon>
        <taxon>Fungi</taxon>
        <taxon>Dikarya</taxon>
        <taxon>Ascomycota</taxon>
        <taxon>Pezizomycotina</taxon>
        <taxon>Eurotiomycetes</taxon>
        <taxon>Chaetothyriomycetidae</taxon>
        <taxon>Chaetothyriales</taxon>
        <taxon>Herpotrichiellaceae</taxon>
        <taxon>Cladophialophora</taxon>
    </lineage>
</organism>